<evidence type="ECO:0000313" key="3">
    <source>
        <dbReference type="EnsemblPlants" id="AET3Gv21030700.1"/>
    </source>
</evidence>
<feature type="signal peptide" evidence="2">
    <location>
        <begin position="1"/>
        <end position="33"/>
    </location>
</feature>
<dbReference type="EnsemblPlants" id="AET3Gv21030700.1">
    <property type="protein sequence ID" value="AET3Gv21030700.1"/>
    <property type="gene ID" value="AET3Gv21030700"/>
</dbReference>
<feature type="region of interest" description="Disordered" evidence="1">
    <location>
        <begin position="156"/>
        <end position="201"/>
    </location>
</feature>
<evidence type="ECO:0008006" key="5">
    <source>
        <dbReference type="Google" id="ProtNLM"/>
    </source>
</evidence>
<reference evidence="3" key="4">
    <citation type="submission" date="2019-03" db="UniProtKB">
        <authorList>
            <consortium name="EnsemblPlants"/>
        </authorList>
    </citation>
    <scope>IDENTIFICATION</scope>
</reference>
<sequence>MHLPPPRSSAATLSLPLFVSLCACSCALGLVHSSETMRTYSELQVHGWIQRNSTFFGCAHCRHKINLFLCPLGLSKSINQDESIQASRRLTDYSAEEIQAPKIKRSRFRPALVEQSTAHTSINTGIINNNKRDLQQENDFSFTVRSNSAEIEIILPPNTHQSENSDTNQTPTTTEPLACLQSRRSWSRLPPPHRHDARSGQ</sequence>
<reference evidence="3" key="3">
    <citation type="journal article" date="2017" name="Nature">
        <title>Genome sequence of the progenitor of the wheat D genome Aegilops tauschii.</title>
        <authorList>
            <person name="Luo M.C."/>
            <person name="Gu Y.Q."/>
            <person name="Puiu D."/>
            <person name="Wang H."/>
            <person name="Twardziok S.O."/>
            <person name="Deal K.R."/>
            <person name="Huo N."/>
            <person name="Zhu T."/>
            <person name="Wang L."/>
            <person name="Wang Y."/>
            <person name="McGuire P.E."/>
            <person name="Liu S."/>
            <person name="Long H."/>
            <person name="Ramasamy R.K."/>
            <person name="Rodriguez J.C."/>
            <person name="Van S.L."/>
            <person name="Yuan L."/>
            <person name="Wang Z."/>
            <person name="Xia Z."/>
            <person name="Xiao L."/>
            <person name="Anderson O.D."/>
            <person name="Ouyang S."/>
            <person name="Liang Y."/>
            <person name="Zimin A.V."/>
            <person name="Pertea G."/>
            <person name="Qi P."/>
            <person name="Bennetzen J.L."/>
            <person name="Dai X."/>
            <person name="Dawson M.W."/>
            <person name="Muller H.G."/>
            <person name="Kugler K."/>
            <person name="Rivarola-Duarte L."/>
            <person name="Spannagl M."/>
            <person name="Mayer K.F.X."/>
            <person name="Lu F.H."/>
            <person name="Bevan M.W."/>
            <person name="Leroy P."/>
            <person name="Li P."/>
            <person name="You F.M."/>
            <person name="Sun Q."/>
            <person name="Liu Z."/>
            <person name="Lyons E."/>
            <person name="Wicker T."/>
            <person name="Salzberg S.L."/>
            <person name="Devos K.M."/>
            <person name="Dvorak J."/>
        </authorList>
    </citation>
    <scope>NUCLEOTIDE SEQUENCE [LARGE SCALE GENOMIC DNA]</scope>
    <source>
        <strain evidence="3">cv. AL8/78</strain>
    </source>
</reference>
<dbReference type="Proteomes" id="UP000015105">
    <property type="component" value="Chromosome 3D"/>
</dbReference>
<organism evidence="3 4">
    <name type="scientific">Aegilops tauschii subsp. strangulata</name>
    <name type="common">Goatgrass</name>
    <dbReference type="NCBI Taxonomy" id="200361"/>
    <lineage>
        <taxon>Eukaryota</taxon>
        <taxon>Viridiplantae</taxon>
        <taxon>Streptophyta</taxon>
        <taxon>Embryophyta</taxon>
        <taxon>Tracheophyta</taxon>
        <taxon>Spermatophyta</taxon>
        <taxon>Magnoliopsida</taxon>
        <taxon>Liliopsida</taxon>
        <taxon>Poales</taxon>
        <taxon>Poaceae</taxon>
        <taxon>BOP clade</taxon>
        <taxon>Pooideae</taxon>
        <taxon>Triticodae</taxon>
        <taxon>Triticeae</taxon>
        <taxon>Triticinae</taxon>
        <taxon>Aegilops</taxon>
    </lineage>
</organism>
<dbReference type="AlphaFoldDB" id="A0A453GI73"/>
<proteinExistence type="predicted"/>
<evidence type="ECO:0000256" key="2">
    <source>
        <dbReference type="SAM" id="SignalP"/>
    </source>
</evidence>
<reference evidence="4" key="2">
    <citation type="journal article" date="2017" name="Nat. Plants">
        <title>The Aegilops tauschii genome reveals multiple impacts of transposons.</title>
        <authorList>
            <person name="Zhao G."/>
            <person name="Zou C."/>
            <person name="Li K."/>
            <person name="Wang K."/>
            <person name="Li T."/>
            <person name="Gao L."/>
            <person name="Zhang X."/>
            <person name="Wang H."/>
            <person name="Yang Z."/>
            <person name="Liu X."/>
            <person name="Jiang W."/>
            <person name="Mao L."/>
            <person name="Kong X."/>
            <person name="Jiao Y."/>
            <person name="Jia J."/>
        </authorList>
    </citation>
    <scope>NUCLEOTIDE SEQUENCE [LARGE SCALE GENOMIC DNA]</scope>
    <source>
        <strain evidence="4">cv. AL8/78</strain>
    </source>
</reference>
<name>A0A453GI73_AEGTS</name>
<keyword evidence="2" id="KW-0732">Signal</keyword>
<evidence type="ECO:0000256" key="1">
    <source>
        <dbReference type="SAM" id="MobiDB-lite"/>
    </source>
</evidence>
<feature type="chain" id="PRO_5019118097" description="Secreted protein" evidence="2">
    <location>
        <begin position="34"/>
        <end position="201"/>
    </location>
</feature>
<reference evidence="3" key="5">
    <citation type="journal article" date="2021" name="G3 (Bethesda)">
        <title>Aegilops tauschii genome assembly Aet v5.0 features greater sequence contiguity and improved annotation.</title>
        <authorList>
            <person name="Wang L."/>
            <person name="Zhu T."/>
            <person name="Rodriguez J.C."/>
            <person name="Deal K.R."/>
            <person name="Dubcovsky J."/>
            <person name="McGuire P.E."/>
            <person name="Lux T."/>
            <person name="Spannagl M."/>
            <person name="Mayer K.F.X."/>
            <person name="Baldrich P."/>
            <person name="Meyers B.C."/>
            <person name="Huo N."/>
            <person name="Gu Y.Q."/>
            <person name="Zhou H."/>
            <person name="Devos K.M."/>
            <person name="Bennetzen J.L."/>
            <person name="Unver T."/>
            <person name="Budak H."/>
            <person name="Gulick P.J."/>
            <person name="Galiba G."/>
            <person name="Kalapos B."/>
            <person name="Nelson D.R."/>
            <person name="Li P."/>
            <person name="You F.M."/>
            <person name="Luo M.C."/>
            <person name="Dvorak J."/>
        </authorList>
    </citation>
    <scope>NUCLEOTIDE SEQUENCE [LARGE SCALE GENOMIC DNA]</scope>
    <source>
        <strain evidence="3">cv. AL8/78</strain>
    </source>
</reference>
<accession>A0A453GI73</accession>
<evidence type="ECO:0000313" key="4">
    <source>
        <dbReference type="Proteomes" id="UP000015105"/>
    </source>
</evidence>
<feature type="compositionally biased region" description="Polar residues" evidence="1">
    <location>
        <begin position="158"/>
        <end position="175"/>
    </location>
</feature>
<dbReference type="Gramene" id="AET3Gv21030700.1">
    <property type="protein sequence ID" value="AET3Gv21030700.1"/>
    <property type="gene ID" value="AET3Gv21030700"/>
</dbReference>
<dbReference type="PROSITE" id="PS51257">
    <property type="entry name" value="PROKAR_LIPOPROTEIN"/>
    <property type="match status" value="1"/>
</dbReference>
<keyword evidence="4" id="KW-1185">Reference proteome</keyword>
<protein>
    <recommendedName>
        <fullName evidence="5">Secreted protein</fullName>
    </recommendedName>
</protein>
<reference evidence="4" key="1">
    <citation type="journal article" date="2014" name="Science">
        <title>Ancient hybridizations among the ancestral genomes of bread wheat.</title>
        <authorList>
            <consortium name="International Wheat Genome Sequencing Consortium,"/>
            <person name="Marcussen T."/>
            <person name="Sandve S.R."/>
            <person name="Heier L."/>
            <person name="Spannagl M."/>
            <person name="Pfeifer M."/>
            <person name="Jakobsen K.S."/>
            <person name="Wulff B.B."/>
            <person name="Steuernagel B."/>
            <person name="Mayer K.F."/>
            <person name="Olsen O.A."/>
        </authorList>
    </citation>
    <scope>NUCLEOTIDE SEQUENCE [LARGE SCALE GENOMIC DNA]</scope>
    <source>
        <strain evidence="4">cv. AL8/78</strain>
    </source>
</reference>